<dbReference type="InterPro" id="IPR028994">
    <property type="entry name" value="Integrin_alpha_N"/>
</dbReference>
<reference evidence="3 4" key="1">
    <citation type="submission" date="2016-12" db="EMBL/GenBank/DDBJ databases">
        <title>Draft genome sequence of Fusarium oxysporum causing rot on Narcissus.</title>
        <authorList>
            <person name="Armitage A.D."/>
            <person name="Taylor A."/>
            <person name="Clarkson J.P."/>
            <person name="Harrison R.J."/>
            <person name="Jackson A.C."/>
        </authorList>
    </citation>
    <scope>NUCLEOTIDE SEQUENCE [LARGE SCALE GENOMIC DNA]</scope>
    <source>
        <strain evidence="3 4">N139</strain>
    </source>
</reference>
<sequence>MAEPITWTVVAIEIGKGALAWVGTKVMEGLFGTRKPNYARLQAESIKQLAVVFQKALEAERLQEATDKLNSLVRNIENYNNAPLTSLFRLHDAANDSLDLLSTLASLGYPGLPSYLVAASVRITILQELHLVAGDQGELLNIILHIRDSIDECENSMAKAFQMFQGMSTSPTAIVDKWVASFNGEGIWGRTRASVLDQQRKLSEAFRKAQLDPNEALYEKVLKEWFGIREVTIERATLAGIEVPRALTVAPNFQSWILHTGTPLHETDNTFQFTFTDWNGDGRPDLVAIKKSKTGTKSTEVHILSGASNFQSWILQTGTPLHETDDTFQFMVTDWNGDGRPDLVAIKKSKTGTKSTEVHILSGASNFQSWILQTGTPLHETDDTFQFMVTDWNGDGRPDLVAIKMSKTGTNSTEVHVLSGASNFQSWILQTGTALHETDEQYQFIIADWKGRGRQDLVVVNKGKPGADSTEVYTLSGFSNYQNYTLKTKTGLHRTDGGFEFAMVNWNGTGNSDLVAIKKRVTGSNSTEVHILAG</sequence>
<evidence type="ECO:0000256" key="1">
    <source>
        <dbReference type="ARBA" id="ARBA00022729"/>
    </source>
</evidence>
<dbReference type="SUPFAM" id="SSF69318">
    <property type="entry name" value="Integrin alpha N-terminal domain"/>
    <property type="match status" value="1"/>
</dbReference>
<protein>
    <recommendedName>
        <fullName evidence="5">VCBS repeat-containing protein</fullName>
    </recommendedName>
</protein>
<evidence type="ECO:0000313" key="3">
    <source>
        <dbReference type="EMBL" id="RYC78783.1"/>
    </source>
</evidence>
<dbReference type="GO" id="GO:0090729">
    <property type="term" value="F:toxin activity"/>
    <property type="evidence" value="ECO:0007669"/>
    <property type="project" value="InterPro"/>
</dbReference>
<proteinExistence type="predicted"/>
<gene>
    <name evidence="3" type="ORF">BFJ63_vAg18343</name>
</gene>
<evidence type="ECO:0008006" key="5">
    <source>
        <dbReference type="Google" id="ProtNLM"/>
    </source>
</evidence>
<evidence type="ECO:0000313" key="4">
    <source>
        <dbReference type="Proteomes" id="UP000290540"/>
    </source>
</evidence>
<dbReference type="EMBL" id="MQTW01000929">
    <property type="protein sequence ID" value="RYC78783.1"/>
    <property type="molecule type" value="Genomic_DNA"/>
</dbReference>
<accession>A0A4Q2V385</accession>
<dbReference type="Gene3D" id="2.130.10.130">
    <property type="entry name" value="Integrin alpha, N-terminal"/>
    <property type="match status" value="1"/>
</dbReference>
<name>A0A4Q2V385_FUSOX</name>
<keyword evidence="1" id="KW-0732">Signal</keyword>
<feature type="coiled-coil region" evidence="2">
    <location>
        <begin position="55"/>
        <end position="82"/>
    </location>
</feature>
<dbReference type="InterPro" id="IPR013517">
    <property type="entry name" value="FG-GAP"/>
</dbReference>
<organism evidence="3 4">
    <name type="scientific">Fusarium oxysporum f. sp. narcissi</name>
    <dbReference type="NCBI Taxonomy" id="451672"/>
    <lineage>
        <taxon>Eukaryota</taxon>
        <taxon>Fungi</taxon>
        <taxon>Dikarya</taxon>
        <taxon>Ascomycota</taxon>
        <taxon>Pezizomycotina</taxon>
        <taxon>Sordariomycetes</taxon>
        <taxon>Hypocreomycetidae</taxon>
        <taxon>Hypocreales</taxon>
        <taxon>Nectriaceae</taxon>
        <taxon>Fusarium</taxon>
        <taxon>Fusarium oxysporum species complex</taxon>
    </lineage>
</organism>
<dbReference type="SUPFAM" id="SSF56849">
    <property type="entry name" value="delta-Endotoxin (insectocide), N-terminal domain"/>
    <property type="match status" value="1"/>
</dbReference>
<dbReference type="Pfam" id="PF13517">
    <property type="entry name" value="FG-GAP_3"/>
    <property type="match status" value="1"/>
</dbReference>
<dbReference type="InterPro" id="IPR036716">
    <property type="entry name" value="Pest_crys_N_sf"/>
</dbReference>
<evidence type="ECO:0000256" key="2">
    <source>
        <dbReference type="SAM" id="Coils"/>
    </source>
</evidence>
<dbReference type="AlphaFoldDB" id="A0A4Q2V385"/>
<dbReference type="Proteomes" id="UP000290540">
    <property type="component" value="Unassembled WGS sequence"/>
</dbReference>
<keyword evidence="2" id="KW-0175">Coiled coil</keyword>
<dbReference type="PANTHER" id="PTHR46580:SF2">
    <property type="entry name" value="MAM DOMAIN-CONTAINING PROTEIN"/>
    <property type="match status" value="1"/>
</dbReference>
<comment type="caution">
    <text evidence="3">The sequence shown here is derived from an EMBL/GenBank/DDBJ whole genome shotgun (WGS) entry which is preliminary data.</text>
</comment>
<dbReference type="PANTHER" id="PTHR46580">
    <property type="entry name" value="SENSOR KINASE-RELATED"/>
    <property type="match status" value="1"/>
</dbReference>